<dbReference type="Gene3D" id="3.40.50.150">
    <property type="entry name" value="Vaccinia Virus protein VP39"/>
    <property type="match status" value="1"/>
</dbReference>
<comment type="caution">
    <text evidence="4">The sequence shown here is derived from an EMBL/GenBank/DDBJ whole genome shotgun (WGS) entry which is preliminary data.</text>
</comment>
<sequence>MDDHIIYESPPALGKIVNETQSLGFDMASEPRTGAFLKTMAATKPGGRFLEIGTGTGLSAAWMLKGMDEQSTLVSIDSDENAQGVAFEYLGDDPRFSIICADGAEWLATHQDKRYDFIFADAWPGKFSHLPLALNILNTGGMYIIDDLLPQPNWPEGHAPLVQELVEQIEALPGYTSVRMAWASGLMLVVRTG</sequence>
<accession>A0ABT5L0S0</accession>
<dbReference type="GO" id="GO:0008168">
    <property type="term" value="F:methyltransferase activity"/>
    <property type="evidence" value="ECO:0007669"/>
    <property type="project" value="UniProtKB-KW"/>
</dbReference>
<reference evidence="4 5" key="1">
    <citation type="submission" date="2022-10" db="EMBL/GenBank/DDBJ databases">
        <title>Alteromonas sp. chi3 Genome sequencing.</title>
        <authorList>
            <person name="Park S."/>
        </authorList>
    </citation>
    <scope>NUCLEOTIDE SEQUENCE [LARGE SCALE GENOMIC DNA]</scope>
    <source>
        <strain evidence="5">chi3</strain>
    </source>
</reference>
<organism evidence="4 5">
    <name type="scientific">Alteromonas gilva</name>
    <dbReference type="NCBI Taxonomy" id="2987522"/>
    <lineage>
        <taxon>Bacteria</taxon>
        <taxon>Pseudomonadati</taxon>
        <taxon>Pseudomonadota</taxon>
        <taxon>Gammaproteobacteria</taxon>
        <taxon>Alteromonadales</taxon>
        <taxon>Alteromonadaceae</taxon>
        <taxon>Alteromonas/Salinimonas group</taxon>
        <taxon>Alteromonas</taxon>
    </lineage>
</organism>
<keyword evidence="5" id="KW-1185">Reference proteome</keyword>
<proteinExistence type="predicted"/>
<dbReference type="SUPFAM" id="SSF53335">
    <property type="entry name" value="S-adenosyl-L-methionine-dependent methyltransferases"/>
    <property type="match status" value="1"/>
</dbReference>
<dbReference type="RefSeq" id="WP_273639531.1">
    <property type="nucleotide sequence ID" value="NZ_JAQQXP010000001.1"/>
</dbReference>
<evidence type="ECO:0000313" key="4">
    <source>
        <dbReference type="EMBL" id="MDC8830610.1"/>
    </source>
</evidence>
<keyword evidence="1 4" id="KW-0489">Methyltransferase</keyword>
<dbReference type="PANTHER" id="PTHR43167:SF1">
    <property type="entry name" value="PUTATIVE (AFU_ORTHOLOGUE AFUA_6G01830)-RELATED"/>
    <property type="match status" value="1"/>
</dbReference>
<keyword evidence="3" id="KW-0949">S-adenosyl-L-methionine</keyword>
<dbReference type="PANTHER" id="PTHR43167">
    <property type="entry name" value="PUTATIVE (AFU_ORTHOLOGUE AFUA_6G01830)-RELATED"/>
    <property type="match status" value="1"/>
</dbReference>
<keyword evidence="2 4" id="KW-0808">Transferase</keyword>
<evidence type="ECO:0000256" key="3">
    <source>
        <dbReference type="ARBA" id="ARBA00022691"/>
    </source>
</evidence>
<evidence type="ECO:0000256" key="2">
    <source>
        <dbReference type="ARBA" id="ARBA00022679"/>
    </source>
</evidence>
<dbReference type="CDD" id="cd02440">
    <property type="entry name" value="AdoMet_MTases"/>
    <property type="match status" value="1"/>
</dbReference>
<dbReference type="Pfam" id="PF01596">
    <property type="entry name" value="Methyltransf_3"/>
    <property type="match status" value="1"/>
</dbReference>
<dbReference type="InterPro" id="IPR002935">
    <property type="entry name" value="SAM_O-MeTrfase"/>
</dbReference>
<dbReference type="InterPro" id="IPR029063">
    <property type="entry name" value="SAM-dependent_MTases_sf"/>
</dbReference>
<protein>
    <submittedName>
        <fullName evidence="4">Class I SAM-dependent methyltransferase</fullName>
        <ecNumber evidence="4">2.1.1.-</ecNumber>
    </submittedName>
</protein>
<dbReference type="GO" id="GO:0032259">
    <property type="term" value="P:methylation"/>
    <property type="evidence" value="ECO:0007669"/>
    <property type="project" value="UniProtKB-KW"/>
</dbReference>
<name>A0ABT5L0S0_9ALTE</name>
<dbReference type="EC" id="2.1.1.-" evidence="4"/>
<dbReference type="Proteomes" id="UP001218788">
    <property type="component" value="Unassembled WGS sequence"/>
</dbReference>
<dbReference type="EMBL" id="JAQQXP010000001">
    <property type="protein sequence ID" value="MDC8830610.1"/>
    <property type="molecule type" value="Genomic_DNA"/>
</dbReference>
<gene>
    <name evidence="4" type="ORF">OIK42_07535</name>
</gene>
<evidence type="ECO:0000313" key="5">
    <source>
        <dbReference type="Proteomes" id="UP001218788"/>
    </source>
</evidence>
<evidence type="ECO:0000256" key="1">
    <source>
        <dbReference type="ARBA" id="ARBA00022603"/>
    </source>
</evidence>